<name>A0A815IGF5_9BILA</name>
<evidence type="ECO:0000256" key="6">
    <source>
        <dbReference type="ARBA" id="ARBA00022771"/>
    </source>
</evidence>
<comment type="subcellular location">
    <subcellularLocation>
        <location evidence="1">Nucleus</location>
    </subcellularLocation>
</comment>
<dbReference type="InterPro" id="IPR041643">
    <property type="entry name" value="Znf_ZIC"/>
</dbReference>
<evidence type="ECO:0000256" key="3">
    <source>
        <dbReference type="ARBA" id="ARBA00022473"/>
    </source>
</evidence>
<evidence type="ECO:0000256" key="9">
    <source>
        <dbReference type="ARBA" id="ARBA00023242"/>
    </source>
</evidence>
<dbReference type="AlphaFoldDB" id="A0A815IGF5"/>
<dbReference type="PANTHER" id="PTHR45718">
    <property type="entry name" value="TRANSCRIPTIONAL ACTIVATOR CUBITUS INTERRUPTUS"/>
    <property type="match status" value="1"/>
</dbReference>
<feature type="domain" description="C2H2-type" evidence="12">
    <location>
        <begin position="191"/>
        <end position="220"/>
    </location>
</feature>
<dbReference type="InterPro" id="IPR043359">
    <property type="entry name" value="GLI-like"/>
</dbReference>
<feature type="compositionally biased region" description="Basic and acidic residues" evidence="11">
    <location>
        <begin position="273"/>
        <end position="285"/>
    </location>
</feature>
<dbReference type="EMBL" id="CAJNOG010000823">
    <property type="protein sequence ID" value="CAF1365591.1"/>
    <property type="molecule type" value="Genomic_DNA"/>
</dbReference>
<keyword evidence="6 10" id="KW-0863">Zinc-finger</keyword>
<accession>A0A815IGF5</accession>
<dbReference type="EMBL" id="CAJOAY010002960">
    <property type="protein sequence ID" value="CAF3992199.1"/>
    <property type="molecule type" value="Genomic_DNA"/>
</dbReference>
<dbReference type="PROSITE" id="PS00028">
    <property type="entry name" value="ZINC_FINGER_C2H2_1"/>
    <property type="match status" value="3"/>
</dbReference>
<keyword evidence="7" id="KW-0862">Zinc</keyword>
<dbReference type="PANTHER" id="PTHR45718:SF4">
    <property type="entry name" value="TRANSCRIPTIONAL ACTIVATOR CUBITUS INTERRUPTUS"/>
    <property type="match status" value="1"/>
</dbReference>
<dbReference type="FunFam" id="3.30.160.60:FF:000035">
    <property type="entry name" value="Zinc finger protein ZIC 1"/>
    <property type="match status" value="1"/>
</dbReference>
<gene>
    <name evidence="14" type="ORF">JYZ213_LOCUS35831</name>
    <name evidence="16" type="ORF">OKA104_LOCUS29281</name>
    <name evidence="15" type="ORF">OXD698_LOCUS24847</name>
    <name evidence="13" type="ORF">VCS650_LOCUS32680</name>
</gene>
<dbReference type="EMBL" id="CAJOAZ010002324">
    <property type="protein sequence ID" value="CAF3917830.1"/>
    <property type="molecule type" value="Genomic_DNA"/>
</dbReference>
<evidence type="ECO:0000256" key="2">
    <source>
        <dbReference type="ARBA" id="ARBA00010831"/>
    </source>
</evidence>
<comment type="similarity">
    <text evidence="2">Belongs to the GLI C2H2-type zinc-finger protein family.</text>
</comment>
<evidence type="ECO:0000313" key="17">
    <source>
        <dbReference type="Proteomes" id="UP000663845"/>
    </source>
</evidence>
<evidence type="ECO:0000313" key="15">
    <source>
        <dbReference type="EMBL" id="CAF3917830.1"/>
    </source>
</evidence>
<dbReference type="SMART" id="SM00355">
    <property type="entry name" value="ZnF_C2H2"/>
    <property type="match status" value="5"/>
</dbReference>
<feature type="domain" description="C2H2-type" evidence="12">
    <location>
        <begin position="163"/>
        <end position="190"/>
    </location>
</feature>
<dbReference type="FunFam" id="3.30.160.60:FF:001049">
    <property type="entry name" value="zinc finger protein 319"/>
    <property type="match status" value="1"/>
</dbReference>
<evidence type="ECO:0000256" key="8">
    <source>
        <dbReference type="ARBA" id="ARBA00023125"/>
    </source>
</evidence>
<evidence type="ECO:0000313" key="13">
    <source>
        <dbReference type="EMBL" id="CAF1330945.1"/>
    </source>
</evidence>
<dbReference type="OrthoDB" id="3214149at2759"/>
<protein>
    <recommendedName>
        <fullName evidence="12">C2H2-type domain-containing protein</fullName>
    </recommendedName>
</protein>
<feature type="compositionally biased region" description="Polar residues" evidence="11">
    <location>
        <begin position="288"/>
        <end position="311"/>
    </location>
</feature>
<sequence length="351" mass="40775">MFDLTNPSTDLYSNPYVSTAYRPFPSAPPPSFLFNIPTSTDDQQQQRFTDFSSYPNPTQDLMTYPMFDPEQYTNNQYHSRHIDPTNQTAFLPYIYPSYRPGLHSTSSNNIVNDKNDSHICKWIDPDTNQMCNRIFSHMQDIVTHLTIEHVSGSEQSTHTCLWLDCCRNGRAFKAKYKLVNHIRVHTGEKPFACPFARCGKVFARSENLKIHKRTHTGERPFRCQICERCFANSSDRKKHQHVHTSAKPYNCRINGCDKTYTHPSSLRKHMKIHESSSESINESRTKRLNNQQRTCSPQINNSLTTDSCSQSPSSYENLAPIKIQPSYMQTMNVYHHHHPTNFPQHYTELNF</sequence>
<dbReference type="Proteomes" id="UP000663845">
    <property type="component" value="Unassembled WGS sequence"/>
</dbReference>
<dbReference type="InterPro" id="IPR036236">
    <property type="entry name" value="Znf_C2H2_sf"/>
</dbReference>
<dbReference type="Proteomes" id="UP000663891">
    <property type="component" value="Unassembled WGS sequence"/>
</dbReference>
<evidence type="ECO:0000256" key="4">
    <source>
        <dbReference type="ARBA" id="ARBA00022723"/>
    </source>
</evidence>
<evidence type="ECO:0000256" key="10">
    <source>
        <dbReference type="PROSITE-ProRule" id="PRU00042"/>
    </source>
</evidence>
<dbReference type="GO" id="GO:0000981">
    <property type="term" value="F:DNA-binding transcription factor activity, RNA polymerase II-specific"/>
    <property type="evidence" value="ECO:0007669"/>
    <property type="project" value="TreeGrafter"/>
</dbReference>
<dbReference type="PROSITE" id="PS50157">
    <property type="entry name" value="ZINC_FINGER_C2H2_2"/>
    <property type="match status" value="4"/>
</dbReference>
<keyword evidence="3" id="KW-0217">Developmental protein</keyword>
<dbReference type="InterPro" id="IPR013087">
    <property type="entry name" value="Znf_C2H2_type"/>
</dbReference>
<dbReference type="Pfam" id="PF23561">
    <property type="entry name" value="zf-C2H2_15"/>
    <property type="match status" value="1"/>
</dbReference>
<evidence type="ECO:0000256" key="7">
    <source>
        <dbReference type="ARBA" id="ARBA00022833"/>
    </source>
</evidence>
<feature type="domain" description="C2H2-type" evidence="12">
    <location>
        <begin position="221"/>
        <end position="248"/>
    </location>
</feature>
<dbReference type="InterPro" id="IPR056436">
    <property type="entry name" value="Znf-C2H2_ZIC1-5/GLI1-3-like"/>
</dbReference>
<dbReference type="GO" id="GO:0005634">
    <property type="term" value="C:nucleus"/>
    <property type="evidence" value="ECO:0007669"/>
    <property type="project" value="UniProtKB-SubCell"/>
</dbReference>
<organism evidence="14 17">
    <name type="scientific">Adineta steineri</name>
    <dbReference type="NCBI Taxonomy" id="433720"/>
    <lineage>
        <taxon>Eukaryota</taxon>
        <taxon>Metazoa</taxon>
        <taxon>Spiralia</taxon>
        <taxon>Gnathifera</taxon>
        <taxon>Rotifera</taxon>
        <taxon>Eurotatoria</taxon>
        <taxon>Bdelloidea</taxon>
        <taxon>Adinetida</taxon>
        <taxon>Adinetidae</taxon>
        <taxon>Adineta</taxon>
    </lineage>
</organism>
<dbReference type="EMBL" id="CAJNON010000603">
    <property type="protein sequence ID" value="CAF1330945.1"/>
    <property type="molecule type" value="Genomic_DNA"/>
</dbReference>
<feature type="domain" description="C2H2-type" evidence="12">
    <location>
        <begin position="249"/>
        <end position="278"/>
    </location>
</feature>
<keyword evidence="5" id="KW-0677">Repeat</keyword>
<evidence type="ECO:0000259" key="12">
    <source>
        <dbReference type="PROSITE" id="PS50157"/>
    </source>
</evidence>
<dbReference type="GO" id="GO:0000978">
    <property type="term" value="F:RNA polymerase II cis-regulatory region sequence-specific DNA binding"/>
    <property type="evidence" value="ECO:0007669"/>
    <property type="project" value="TreeGrafter"/>
</dbReference>
<feature type="region of interest" description="Disordered" evidence="11">
    <location>
        <begin position="273"/>
        <end position="311"/>
    </location>
</feature>
<dbReference type="FunFam" id="3.30.160.60:FF:000039">
    <property type="entry name" value="Zinc finger protein ZIC 1"/>
    <property type="match status" value="1"/>
</dbReference>
<dbReference type="Pfam" id="PF18366">
    <property type="entry name" value="zf_ZIC"/>
    <property type="match status" value="1"/>
</dbReference>
<proteinExistence type="inferred from homology"/>
<evidence type="ECO:0000313" key="14">
    <source>
        <dbReference type="EMBL" id="CAF1365591.1"/>
    </source>
</evidence>
<dbReference type="Gene3D" id="3.30.160.60">
    <property type="entry name" value="Classic Zinc Finger"/>
    <property type="match status" value="4"/>
</dbReference>
<keyword evidence="4" id="KW-0479">Metal-binding</keyword>
<evidence type="ECO:0000256" key="5">
    <source>
        <dbReference type="ARBA" id="ARBA00022737"/>
    </source>
</evidence>
<evidence type="ECO:0000313" key="16">
    <source>
        <dbReference type="EMBL" id="CAF3992199.1"/>
    </source>
</evidence>
<keyword evidence="9" id="KW-0539">Nucleus</keyword>
<evidence type="ECO:0000256" key="1">
    <source>
        <dbReference type="ARBA" id="ARBA00004123"/>
    </source>
</evidence>
<comment type="caution">
    <text evidence="14">The sequence shown here is derived from an EMBL/GenBank/DDBJ whole genome shotgun (WGS) entry which is preliminary data.</text>
</comment>
<keyword evidence="8" id="KW-0238">DNA-binding</keyword>
<dbReference type="Pfam" id="PF00096">
    <property type="entry name" value="zf-C2H2"/>
    <property type="match status" value="3"/>
</dbReference>
<dbReference type="GO" id="GO:0008270">
    <property type="term" value="F:zinc ion binding"/>
    <property type="evidence" value="ECO:0007669"/>
    <property type="project" value="UniProtKB-KW"/>
</dbReference>
<dbReference type="Proteomes" id="UP000663881">
    <property type="component" value="Unassembled WGS sequence"/>
</dbReference>
<evidence type="ECO:0000256" key="11">
    <source>
        <dbReference type="SAM" id="MobiDB-lite"/>
    </source>
</evidence>
<dbReference type="SUPFAM" id="SSF57667">
    <property type="entry name" value="beta-beta-alpha zinc fingers"/>
    <property type="match status" value="2"/>
</dbReference>
<dbReference type="Proteomes" id="UP000663844">
    <property type="component" value="Unassembled WGS sequence"/>
</dbReference>
<reference evidence="14" key="1">
    <citation type="submission" date="2021-02" db="EMBL/GenBank/DDBJ databases">
        <authorList>
            <person name="Nowell W R."/>
        </authorList>
    </citation>
    <scope>NUCLEOTIDE SEQUENCE</scope>
</reference>